<dbReference type="Proteomes" id="UP000237000">
    <property type="component" value="Unassembled WGS sequence"/>
</dbReference>
<comment type="caution">
    <text evidence="1">The sequence shown here is derived from an EMBL/GenBank/DDBJ whole genome shotgun (WGS) entry which is preliminary data.</text>
</comment>
<sequence>MKILGTTLPITAFEIIPGETLAVLHHHEYS</sequence>
<gene>
    <name evidence="1" type="ORF">TorRG33x02_109300</name>
</gene>
<name>A0A2P5F6H0_TREOI</name>
<evidence type="ECO:0000313" key="2">
    <source>
        <dbReference type="Proteomes" id="UP000237000"/>
    </source>
</evidence>
<reference evidence="2" key="1">
    <citation type="submission" date="2016-06" db="EMBL/GenBank/DDBJ databases">
        <title>Parallel loss of symbiosis genes in relatives of nitrogen-fixing non-legume Parasponia.</title>
        <authorList>
            <person name="Van Velzen R."/>
            <person name="Holmer R."/>
            <person name="Bu F."/>
            <person name="Rutten L."/>
            <person name="Van Zeijl A."/>
            <person name="Liu W."/>
            <person name="Santuari L."/>
            <person name="Cao Q."/>
            <person name="Sharma T."/>
            <person name="Shen D."/>
            <person name="Roswanjaya Y."/>
            <person name="Wardhani T."/>
            <person name="Kalhor M.S."/>
            <person name="Jansen J."/>
            <person name="Van den Hoogen J."/>
            <person name="Gungor B."/>
            <person name="Hartog M."/>
            <person name="Hontelez J."/>
            <person name="Verver J."/>
            <person name="Yang W.-C."/>
            <person name="Schijlen E."/>
            <person name="Repin R."/>
            <person name="Schilthuizen M."/>
            <person name="Schranz E."/>
            <person name="Heidstra R."/>
            <person name="Miyata K."/>
            <person name="Fedorova E."/>
            <person name="Kohlen W."/>
            <person name="Bisseling T."/>
            <person name="Smit S."/>
            <person name="Geurts R."/>
        </authorList>
    </citation>
    <scope>NUCLEOTIDE SEQUENCE [LARGE SCALE GENOMIC DNA]</scope>
    <source>
        <strain evidence="2">cv. RG33-2</strain>
    </source>
</reference>
<keyword evidence="2" id="KW-1185">Reference proteome</keyword>
<dbReference type="InParanoid" id="A0A2P5F6H0"/>
<proteinExistence type="predicted"/>
<protein>
    <submittedName>
        <fullName evidence="1">Uncharacterized protein</fullName>
    </submittedName>
</protein>
<dbReference type="EMBL" id="JXTC01000059">
    <property type="protein sequence ID" value="PON93359.1"/>
    <property type="molecule type" value="Genomic_DNA"/>
</dbReference>
<accession>A0A2P5F6H0</accession>
<dbReference type="AlphaFoldDB" id="A0A2P5F6H0"/>
<dbReference type="OrthoDB" id="10275522at2759"/>
<organism evidence="1 2">
    <name type="scientific">Trema orientale</name>
    <name type="common">Charcoal tree</name>
    <name type="synonym">Celtis orientalis</name>
    <dbReference type="NCBI Taxonomy" id="63057"/>
    <lineage>
        <taxon>Eukaryota</taxon>
        <taxon>Viridiplantae</taxon>
        <taxon>Streptophyta</taxon>
        <taxon>Embryophyta</taxon>
        <taxon>Tracheophyta</taxon>
        <taxon>Spermatophyta</taxon>
        <taxon>Magnoliopsida</taxon>
        <taxon>eudicotyledons</taxon>
        <taxon>Gunneridae</taxon>
        <taxon>Pentapetalae</taxon>
        <taxon>rosids</taxon>
        <taxon>fabids</taxon>
        <taxon>Rosales</taxon>
        <taxon>Cannabaceae</taxon>
        <taxon>Trema</taxon>
    </lineage>
</organism>
<evidence type="ECO:0000313" key="1">
    <source>
        <dbReference type="EMBL" id="PON93359.1"/>
    </source>
</evidence>